<organism evidence="1 2">
    <name type="scientific">Sporisorium scitamineum</name>
    <dbReference type="NCBI Taxonomy" id="49012"/>
    <lineage>
        <taxon>Eukaryota</taxon>
        <taxon>Fungi</taxon>
        <taxon>Dikarya</taxon>
        <taxon>Basidiomycota</taxon>
        <taxon>Ustilaginomycotina</taxon>
        <taxon>Ustilaginomycetes</taxon>
        <taxon>Ustilaginales</taxon>
        <taxon>Ustilaginaceae</taxon>
        <taxon>Sporisorium</taxon>
    </lineage>
</organism>
<gene>
    <name evidence="1" type="primary">SSCI56190.1</name>
</gene>
<evidence type="ECO:0000313" key="2">
    <source>
        <dbReference type="Proteomes" id="UP000242770"/>
    </source>
</evidence>
<name>A0A0F7S063_9BASI</name>
<keyword evidence="2" id="KW-1185">Reference proteome</keyword>
<protein>
    <submittedName>
        <fullName evidence="1">Uncharacterized protein</fullName>
    </submittedName>
</protein>
<dbReference type="AlphaFoldDB" id="A0A0F7S063"/>
<dbReference type="Proteomes" id="UP000242770">
    <property type="component" value="Unassembled WGS sequence"/>
</dbReference>
<dbReference type="EMBL" id="CCFA01003353">
    <property type="protein sequence ID" value="CDS01018.1"/>
    <property type="molecule type" value="Genomic_DNA"/>
</dbReference>
<evidence type="ECO:0000313" key="1">
    <source>
        <dbReference type="EMBL" id="CDS01018.1"/>
    </source>
</evidence>
<feature type="non-terminal residue" evidence="1">
    <location>
        <position position="69"/>
    </location>
</feature>
<sequence>MSTQPLLQRTAGKRIALPVRVEPKVFFANERTWCLVMAQLHRHSLGARCGLAQLWRQDRSHLCRHVFLC</sequence>
<reference evidence="2" key="1">
    <citation type="submission" date="2014-06" db="EMBL/GenBank/DDBJ databases">
        <authorList>
            <person name="Berkman P.J."/>
        </authorList>
    </citation>
    <scope>NUCLEOTIDE SEQUENCE [LARGE SCALE GENOMIC DNA]</scope>
</reference>
<accession>A0A0F7S063</accession>
<dbReference type="STRING" id="49012.A0A0F7S063"/>
<proteinExistence type="predicted"/>